<dbReference type="GO" id="GO:0016491">
    <property type="term" value="F:oxidoreductase activity"/>
    <property type="evidence" value="ECO:0007669"/>
    <property type="project" value="UniProtKB-KW"/>
</dbReference>
<protein>
    <recommendedName>
        <fullName evidence="5">Oxidoreductase</fullName>
    </recommendedName>
</protein>
<evidence type="ECO:0008006" key="5">
    <source>
        <dbReference type="Google" id="ProtNLM"/>
    </source>
</evidence>
<dbReference type="Proteomes" id="UP000053328">
    <property type="component" value="Unassembled WGS sequence"/>
</dbReference>
<comment type="similarity">
    <text evidence="1">Belongs to the short-chain dehydrogenases/reductases (SDR) family.</text>
</comment>
<dbReference type="PANTHER" id="PTHR44196">
    <property type="entry name" value="DEHYDROGENASE/REDUCTASE SDR FAMILY MEMBER 7B"/>
    <property type="match status" value="1"/>
</dbReference>
<dbReference type="VEuPathDB" id="FungiDB:PV08_10454"/>
<dbReference type="GO" id="GO:0016020">
    <property type="term" value="C:membrane"/>
    <property type="evidence" value="ECO:0007669"/>
    <property type="project" value="TreeGrafter"/>
</dbReference>
<dbReference type="AlphaFoldDB" id="A0A0D2BIG5"/>
<keyword evidence="2" id="KW-0560">Oxidoreductase</keyword>
<dbReference type="EMBL" id="KN847499">
    <property type="protein sequence ID" value="KIW11154.1"/>
    <property type="molecule type" value="Genomic_DNA"/>
</dbReference>
<keyword evidence="4" id="KW-1185">Reference proteome</keyword>
<dbReference type="Gene3D" id="3.40.50.720">
    <property type="entry name" value="NAD(P)-binding Rossmann-like Domain"/>
    <property type="match status" value="1"/>
</dbReference>
<dbReference type="PRINTS" id="PR00081">
    <property type="entry name" value="GDHRDH"/>
</dbReference>
<dbReference type="Pfam" id="PF00106">
    <property type="entry name" value="adh_short"/>
    <property type="match status" value="1"/>
</dbReference>
<evidence type="ECO:0000313" key="3">
    <source>
        <dbReference type="EMBL" id="KIW11154.1"/>
    </source>
</evidence>
<sequence>MTSSMSKILIFGGTGGIGESFARAFHKMGKQVIITGRREDRLASLARELPGLETYAMDNRDLAAIPRHAETLLSTYPDIDTVWVNAGIQYQGSFKSLETFSDDKIIDEITVNLTAPIVLARHFIPHLISRSVSATTTTTTFMMTSSGIAFVPAGLFPVYSPTKAGVHSFMVGLRQSLKDYANFNVIEIVPPYVRTDLDIANRLWHAITPMELDEYTSETLRVLESTPSKDIKEVAAGTAVPRVQAWRDAFNPLLRMGG</sequence>
<dbReference type="SUPFAM" id="SSF51735">
    <property type="entry name" value="NAD(P)-binding Rossmann-fold domains"/>
    <property type="match status" value="1"/>
</dbReference>
<dbReference type="STRING" id="91928.A0A0D2BIG5"/>
<organism evidence="3 4">
    <name type="scientific">Exophiala spinifera</name>
    <dbReference type="NCBI Taxonomy" id="91928"/>
    <lineage>
        <taxon>Eukaryota</taxon>
        <taxon>Fungi</taxon>
        <taxon>Dikarya</taxon>
        <taxon>Ascomycota</taxon>
        <taxon>Pezizomycotina</taxon>
        <taxon>Eurotiomycetes</taxon>
        <taxon>Chaetothyriomycetidae</taxon>
        <taxon>Chaetothyriales</taxon>
        <taxon>Herpotrichiellaceae</taxon>
        <taxon>Exophiala</taxon>
    </lineage>
</organism>
<name>A0A0D2BIG5_9EURO</name>
<dbReference type="InterPro" id="IPR036291">
    <property type="entry name" value="NAD(P)-bd_dom_sf"/>
</dbReference>
<evidence type="ECO:0000313" key="4">
    <source>
        <dbReference type="Proteomes" id="UP000053328"/>
    </source>
</evidence>
<dbReference type="OrthoDB" id="37659at2759"/>
<dbReference type="RefSeq" id="XP_016231370.1">
    <property type="nucleotide sequence ID" value="XM_016384768.1"/>
</dbReference>
<accession>A0A0D2BIG5</accession>
<evidence type="ECO:0000256" key="2">
    <source>
        <dbReference type="ARBA" id="ARBA00023002"/>
    </source>
</evidence>
<gene>
    <name evidence="3" type="ORF">PV08_10454</name>
</gene>
<evidence type="ECO:0000256" key="1">
    <source>
        <dbReference type="ARBA" id="ARBA00006484"/>
    </source>
</evidence>
<proteinExistence type="inferred from homology"/>
<dbReference type="InterPro" id="IPR002347">
    <property type="entry name" value="SDR_fam"/>
</dbReference>
<dbReference type="GeneID" id="27337537"/>
<dbReference type="PANTHER" id="PTHR44196:SF1">
    <property type="entry name" value="DEHYDROGENASE_REDUCTASE SDR FAMILY MEMBER 7B"/>
    <property type="match status" value="1"/>
</dbReference>
<dbReference type="HOGENOM" id="CLU_010194_2_6_1"/>
<reference evidence="3 4" key="1">
    <citation type="submission" date="2015-01" db="EMBL/GenBank/DDBJ databases">
        <title>The Genome Sequence of Exophiala spinifera CBS89968.</title>
        <authorList>
            <consortium name="The Broad Institute Genomics Platform"/>
            <person name="Cuomo C."/>
            <person name="de Hoog S."/>
            <person name="Gorbushina A."/>
            <person name="Stielow B."/>
            <person name="Teixiera M."/>
            <person name="Abouelleil A."/>
            <person name="Chapman S.B."/>
            <person name="Priest M."/>
            <person name="Young S.K."/>
            <person name="Wortman J."/>
            <person name="Nusbaum C."/>
            <person name="Birren B."/>
        </authorList>
    </citation>
    <scope>NUCLEOTIDE SEQUENCE [LARGE SCALE GENOMIC DNA]</scope>
    <source>
        <strain evidence="3 4">CBS 89968</strain>
    </source>
</reference>